<dbReference type="Pfam" id="PF13456">
    <property type="entry name" value="RVT_3"/>
    <property type="match status" value="1"/>
</dbReference>
<dbReference type="SUPFAM" id="SSF53098">
    <property type="entry name" value="Ribonuclease H-like"/>
    <property type="match status" value="1"/>
</dbReference>
<dbReference type="EMBL" id="JAJFAZ020000006">
    <property type="protein sequence ID" value="KAI5323614.1"/>
    <property type="molecule type" value="Genomic_DNA"/>
</dbReference>
<dbReference type="InterPro" id="IPR036397">
    <property type="entry name" value="RNaseH_sf"/>
</dbReference>
<dbReference type="InterPro" id="IPR012337">
    <property type="entry name" value="RNaseH-like_sf"/>
</dbReference>
<proteinExistence type="predicted"/>
<evidence type="ECO:0000259" key="1">
    <source>
        <dbReference type="Pfam" id="PF13456"/>
    </source>
</evidence>
<dbReference type="Proteomes" id="UP001054821">
    <property type="component" value="Chromosome 6"/>
</dbReference>
<dbReference type="GO" id="GO:0004523">
    <property type="term" value="F:RNA-DNA hybrid ribonuclease activity"/>
    <property type="evidence" value="ECO:0007669"/>
    <property type="project" value="InterPro"/>
</dbReference>
<feature type="domain" description="RNase H type-1" evidence="1">
    <location>
        <begin position="59"/>
        <end position="134"/>
    </location>
</feature>
<protein>
    <recommendedName>
        <fullName evidence="1">RNase H type-1 domain-containing protein</fullName>
    </recommendedName>
</protein>
<dbReference type="GO" id="GO:0003676">
    <property type="term" value="F:nucleic acid binding"/>
    <property type="evidence" value="ECO:0007669"/>
    <property type="project" value="InterPro"/>
</dbReference>
<comment type="caution">
    <text evidence="2">The sequence shown here is derived from an EMBL/GenBank/DDBJ whole genome shotgun (WGS) entry which is preliminary data.</text>
</comment>
<reference evidence="2 3" key="1">
    <citation type="journal article" date="2022" name="G3 (Bethesda)">
        <title>Whole-genome sequence and methylome profiling of the almond [Prunus dulcis (Mill.) D.A. Webb] cultivar 'Nonpareil'.</title>
        <authorList>
            <person name="D'Amico-Willman K.M."/>
            <person name="Ouma W.Z."/>
            <person name="Meulia T."/>
            <person name="Sideli G.M."/>
            <person name="Gradziel T.M."/>
            <person name="Fresnedo-Ramirez J."/>
        </authorList>
    </citation>
    <scope>NUCLEOTIDE SEQUENCE [LARGE SCALE GENOMIC DNA]</scope>
    <source>
        <strain evidence="2">Clone GOH B32 T37-40</strain>
    </source>
</reference>
<name>A0AAD4VFX7_PRUDU</name>
<gene>
    <name evidence="2" type="ORF">L3X38_032686</name>
</gene>
<keyword evidence="3" id="KW-1185">Reference proteome</keyword>
<dbReference type="PANTHER" id="PTHR48475">
    <property type="entry name" value="RIBONUCLEASE H"/>
    <property type="match status" value="1"/>
</dbReference>
<dbReference type="AlphaFoldDB" id="A0AAD4VFX7"/>
<accession>A0AAD4VFX7</accession>
<organism evidence="2 3">
    <name type="scientific">Prunus dulcis</name>
    <name type="common">Almond</name>
    <name type="synonym">Amygdalus dulcis</name>
    <dbReference type="NCBI Taxonomy" id="3755"/>
    <lineage>
        <taxon>Eukaryota</taxon>
        <taxon>Viridiplantae</taxon>
        <taxon>Streptophyta</taxon>
        <taxon>Embryophyta</taxon>
        <taxon>Tracheophyta</taxon>
        <taxon>Spermatophyta</taxon>
        <taxon>Magnoliopsida</taxon>
        <taxon>eudicotyledons</taxon>
        <taxon>Gunneridae</taxon>
        <taxon>Pentapetalae</taxon>
        <taxon>rosids</taxon>
        <taxon>fabids</taxon>
        <taxon>Rosales</taxon>
        <taxon>Rosaceae</taxon>
        <taxon>Amygdaloideae</taxon>
        <taxon>Amygdaleae</taxon>
        <taxon>Prunus</taxon>
    </lineage>
</organism>
<evidence type="ECO:0000313" key="2">
    <source>
        <dbReference type="EMBL" id="KAI5323614.1"/>
    </source>
</evidence>
<dbReference type="PANTHER" id="PTHR48475:SF1">
    <property type="entry name" value="RNASE H TYPE-1 DOMAIN-CONTAINING PROTEIN"/>
    <property type="match status" value="1"/>
</dbReference>
<dbReference type="Gene3D" id="3.30.420.10">
    <property type="entry name" value="Ribonuclease H-like superfamily/Ribonuclease H"/>
    <property type="match status" value="1"/>
</dbReference>
<sequence>MPRLVYATQRLRHYFLAHNLQLIVKSNPVRRVHPVEEVLGELPEVVVTATEEEPWTLYFDGSSTTNGRGAGIVLINPEGQATTLSFKLDFSCKNNVAEYEAFVMGLSTAKEMGVERMKIIGHSNMVLSQLQGSFVVKEAT</sequence>
<evidence type="ECO:0000313" key="3">
    <source>
        <dbReference type="Proteomes" id="UP001054821"/>
    </source>
</evidence>
<dbReference type="InterPro" id="IPR002156">
    <property type="entry name" value="RNaseH_domain"/>
</dbReference>